<sequence>METWKKKICLIGSDGVGKTSIIIRYTQGTFSNSYLMTLGCDFYEIEKKSLQNNKEINLGLVVWDIASQRNFEKIRSHYLQHANLVIIVVDVNRLEPKNFIEPWITDVKANSPPNCPYIIVVNKSDLIDLKDLQKSIEDLEKIYKNTKIFYSSAKSGENIDSIFNYIADFLINEIDEK</sequence>
<protein>
    <submittedName>
        <fullName evidence="2">Rab family GTPase</fullName>
    </submittedName>
</protein>
<dbReference type="KEGG" id="psyt:DSAG12_01755"/>
<evidence type="ECO:0000313" key="3">
    <source>
        <dbReference type="Proteomes" id="UP000321408"/>
    </source>
</evidence>
<dbReference type="GO" id="GO:0005525">
    <property type="term" value="F:GTP binding"/>
    <property type="evidence" value="ECO:0007669"/>
    <property type="project" value="InterPro"/>
</dbReference>
<dbReference type="PROSITE" id="PS51419">
    <property type="entry name" value="RAB"/>
    <property type="match status" value="1"/>
</dbReference>
<dbReference type="InterPro" id="IPR005225">
    <property type="entry name" value="Small_GTP-bd"/>
</dbReference>
<dbReference type="NCBIfam" id="TIGR00231">
    <property type="entry name" value="small_GTP"/>
    <property type="match status" value="1"/>
</dbReference>
<dbReference type="GO" id="GO:0003924">
    <property type="term" value="F:GTPase activity"/>
    <property type="evidence" value="ECO:0007669"/>
    <property type="project" value="InterPro"/>
</dbReference>
<keyword evidence="1" id="KW-0547">Nucleotide-binding</keyword>
<dbReference type="RefSeq" id="WP_147662822.1">
    <property type="nucleotide sequence ID" value="NZ_CP042905.2"/>
</dbReference>
<dbReference type="Proteomes" id="UP000321408">
    <property type="component" value="Chromosome"/>
</dbReference>
<name>A0A5B9D9J4_9ARCH</name>
<dbReference type="CDD" id="cd00154">
    <property type="entry name" value="Rab"/>
    <property type="match status" value="1"/>
</dbReference>
<dbReference type="SMART" id="SM00174">
    <property type="entry name" value="RHO"/>
    <property type="match status" value="1"/>
</dbReference>
<accession>A0A5B9D9J4</accession>
<dbReference type="InterPro" id="IPR001806">
    <property type="entry name" value="Small_GTPase"/>
</dbReference>
<reference evidence="2 3" key="1">
    <citation type="journal article" date="2020" name="Nature">
        <title>Isolation of an archaeon at the prokaryote-eukaryote interface.</title>
        <authorList>
            <person name="Imachi H."/>
            <person name="Nobu M.K."/>
            <person name="Nakahara N."/>
            <person name="Morono Y."/>
            <person name="Ogawara M."/>
            <person name="Takaki Y."/>
            <person name="Takano Y."/>
            <person name="Uematsu K."/>
            <person name="Ikuta T."/>
            <person name="Ito M."/>
            <person name="Matsui Y."/>
            <person name="Miyazaki M."/>
            <person name="Murata K."/>
            <person name="Saito Y."/>
            <person name="Sakai S."/>
            <person name="Song C."/>
            <person name="Tasumi E."/>
            <person name="Yamanaka Y."/>
            <person name="Yamaguchi T."/>
            <person name="Kamagata Y."/>
            <person name="Tamaki H."/>
            <person name="Takai K."/>
        </authorList>
    </citation>
    <scope>NUCLEOTIDE SEQUENCE [LARGE SCALE GENOMIC DNA]</scope>
    <source>
        <strain evidence="2 3">MK-D1</strain>
    </source>
</reference>
<keyword evidence="3" id="KW-1185">Reference proteome</keyword>
<gene>
    <name evidence="2" type="ORF">DSAG12_01755</name>
</gene>
<dbReference type="EMBL" id="CP042905">
    <property type="protein sequence ID" value="QEE15928.1"/>
    <property type="molecule type" value="Genomic_DNA"/>
</dbReference>
<organism evidence="2 3">
    <name type="scientific">Promethearchaeum syntrophicum</name>
    <dbReference type="NCBI Taxonomy" id="2594042"/>
    <lineage>
        <taxon>Archaea</taxon>
        <taxon>Promethearchaeati</taxon>
        <taxon>Promethearchaeota</taxon>
        <taxon>Promethearchaeia</taxon>
        <taxon>Promethearchaeales</taxon>
        <taxon>Promethearchaeaceae</taxon>
        <taxon>Promethearchaeum</taxon>
    </lineage>
</organism>
<dbReference type="SMART" id="SM00173">
    <property type="entry name" value="RAS"/>
    <property type="match status" value="1"/>
</dbReference>
<dbReference type="PANTHER" id="PTHR47978">
    <property type="match status" value="1"/>
</dbReference>
<dbReference type="FunFam" id="3.40.50.300:FF:001447">
    <property type="entry name" value="Ras-related protein Rab-1B"/>
    <property type="match status" value="1"/>
</dbReference>
<dbReference type="SMART" id="SM00175">
    <property type="entry name" value="RAB"/>
    <property type="match status" value="1"/>
</dbReference>
<evidence type="ECO:0000256" key="1">
    <source>
        <dbReference type="ARBA" id="ARBA00022741"/>
    </source>
</evidence>
<reference evidence="2 3" key="2">
    <citation type="journal article" date="2024" name="Int. J. Syst. Evol. Microbiol.">
        <title>Promethearchaeum syntrophicum gen. nov., sp. nov., an anaerobic, obligately syntrophic archaeon, the first isolate of the lineage 'Asgard' archaea, and proposal of the new archaeal phylum Promethearchaeota phyl. nov. and kingdom Promethearchaeati regn. nov.</title>
        <authorList>
            <person name="Imachi H."/>
            <person name="Nobu M.K."/>
            <person name="Kato S."/>
            <person name="Takaki Y."/>
            <person name="Miyazaki M."/>
            <person name="Miyata M."/>
            <person name="Ogawara M."/>
            <person name="Saito Y."/>
            <person name="Sakai S."/>
            <person name="Tahara Y.O."/>
            <person name="Takano Y."/>
            <person name="Tasumi E."/>
            <person name="Uematsu K."/>
            <person name="Yoshimura T."/>
            <person name="Itoh T."/>
            <person name="Ohkuma M."/>
            <person name="Takai K."/>
        </authorList>
    </citation>
    <scope>NUCLEOTIDE SEQUENCE [LARGE SCALE GENOMIC DNA]</scope>
    <source>
        <strain evidence="2 3">MK-D1</strain>
    </source>
</reference>
<proteinExistence type="predicted"/>
<dbReference type="SUPFAM" id="SSF52540">
    <property type="entry name" value="P-loop containing nucleoside triphosphate hydrolases"/>
    <property type="match status" value="1"/>
</dbReference>
<dbReference type="GeneID" id="41329747"/>
<dbReference type="PRINTS" id="PR00449">
    <property type="entry name" value="RASTRNSFRMNG"/>
</dbReference>
<evidence type="ECO:0000313" key="2">
    <source>
        <dbReference type="EMBL" id="QEE15928.1"/>
    </source>
</evidence>
<dbReference type="Gene3D" id="3.40.50.300">
    <property type="entry name" value="P-loop containing nucleotide triphosphate hydrolases"/>
    <property type="match status" value="1"/>
</dbReference>
<dbReference type="AlphaFoldDB" id="A0A5B9D9J4"/>
<dbReference type="Pfam" id="PF00071">
    <property type="entry name" value="Ras"/>
    <property type="match status" value="1"/>
</dbReference>
<dbReference type="InterPro" id="IPR027417">
    <property type="entry name" value="P-loop_NTPase"/>
</dbReference>